<evidence type="ECO:0000313" key="2">
    <source>
        <dbReference type="EMBL" id="KAF2176292.1"/>
    </source>
</evidence>
<feature type="compositionally biased region" description="Pro residues" evidence="1">
    <location>
        <begin position="33"/>
        <end position="45"/>
    </location>
</feature>
<proteinExistence type="predicted"/>
<keyword evidence="3" id="KW-1185">Reference proteome</keyword>
<sequence length="248" mass="28027">IKASAKFKERSHQTYHAIRLPELNSRLGLNLDVPPPPPPPLPSPNDDPFTPRPHVINKSPISVVYLGNSMLERLKTTGSSTHLGKLQTAFNAGCGGDTTENVLYRLSLGMYDILYQCKNIKFWVLASGTNNLHPKRPFKSSDCDSYRLVLETCLRIAPSSKILACDMFRRKDVRDEVLEESNKILKTVVEDVNRGLVESGDVKRVVWVEARGKVGKEMLADHVHLDERGYEVWDRVLWPLVREVLGKE</sequence>
<evidence type="ECO:0000256" key="1">
    <source>
        <dbReference type="SAM" id="MobiDB-lite"/>
    </source>
</evidence>
<dbReference type="AlphaFoldDB" id="A0A6A6DD55"/>
<protein>
    <recommendedName>
        <fullName evidence="4">SGNH hydrolase</fullName>
    </recommendedName>
</protein>
<dbReference type="SUPFAM" id="SSF52266">
    <property type="entry name" value="SGNH hydrolase"/>
    <property type="match status" value="1"/>
</dbReference>
<dbReference type="Proteomes" id="UP000800200">
    <property type="component" value="Unassembled WGS sequence"/>
</dbReference>
<reference evidence="2" key="1">
    <citation type="journal article" date="2020" name="Stud. Mycol.">
        <title>101 Dothideomycetes genomes: a test case for predicting lifestyles and emergence of pathogens.</title>
        <authorList>
            <person name="Haridas S."/>
            <person name="Albert R."/>
            <person name="Binder M."/>
            <person name="Bloem J."/>
            <person name="Labutti K."/>
            <person name="Salamov A."/>
            <person name="Andreopoulos B."/>
            <person name="Baker S."/>
            <person name="Barry K."/>
            <person name="Bills G."/>
            <person name="Bluhm B."/>
            <person name="Cannon C."/>
            <person name="Castanera R."/>
            <person name="Culley D."/>
            <person name="Daum C."/>
            <person name="Ezra D."/>
            <person name="Gonzalez J."/>
            <person name="Henrissat B."/>
            <person name="Kuo A."/>
            <person name="Liang C."/>
            <person name="Lipzen A."/>
            <person name="Lutzoni F."/>
            <person name="Magnuson J."/>
            <person name="Mondo S."/>
            <person name="Nolan M."/>
            <person name="Ohm R."/>
            <person name="Pangilinan J."/>
            <person name="Park H.-J."/>
            <person name="Ramirez L."/>
            <person name="Alfaro M."/>
            <person name="Sun H."/>
            <person name="Tritt A."/>
            <person name="Yoshinaga Y."/>
            <person name="Zwiers L.-H."/>
            <person name="Turgeon B."/>
            <person name="Goodwin S."/>
            <person name="Spatafora J."/>
            <person name="Crous P."/>
            <person name="Grigoriev I."/>
        </authorList>
    </citation>
    <scope>NUCLEOTIDE SEQUENCE</scope>
    <source>
        <strain evidence="2">CBS 207.26</strain>
    </source>
</reference>
<feature type="region of interest" description="Disordered" evidence="1">
    <location>
        <begin position="28"/>
        <end position="50"/>
    </location>
</feature>
<dbReference type="InterPro" id="IPR036514">
    <property type="entry name" value="SGNH_hydro_sf"/>
</dbReference>
<organism evidence="2 3">
    <name type="scientific">Zopfia rhizophila CBS 207.26</name>
    <dbReference type="NCBI Taxonomy" id="1314779"/>
    <lineage>
        <taxon>Eukaryota</taxon>
        <taxon>Fungi</taxon>
        <taxon>Dikarya</taxon>
        <taxon>Ascomycota</taxon>
        <taxon>Pezizomycotina</taxon>
        <taxon>Dothideomycetes</taxon>
        <taxon>Dothideomycetes incertae sedis</taxon>
        <taxon>Zopfiaceae</taxon>
        <taxon>Zopfia</taxon>
    </lineage>
</organism>
<feature type="non-terminal residue" evidence="2">
    <location>
        <position position="248"/>
    </location>
</feature>
<evidence type="ECO:0000313" key="3">
    <source>
        <dbReference type="Proteomes" id="UP000800200"/>
    </source>
</evidence>
<evidence type="ECO:0008006" key="4">
    <source>
        <dbReference type="Google" id="ProtNLM"/>
    </source>
</evidence>
<dbReference type="EMBL" id="ML994711">
    <property type="protein sequence ID" value="KAF2176292.1"/>
    <property type="molecule type" value="Genomic_DNA"/>
</dbReference>
<gene>
    <name evidence="2" type="ORF">K469DRAFT_441551</name>
</gene>
<name>A0A6A6DD55_9PEZI</name>
<feature type="non-terminal residue" evidence="2">
    <location>
        <position position="1"/>
    </location>
</feature>
<accession>A0A6A6DD55</accession>
<dbReference type="OrthoDB" id="505607at2759"/>
<dbReference type="Gene3D" id="3.40.50.1110">
    <property type="entry name" value="SGNH hydrolase"/>
    <property type="match status" value="1"/>
</dbReference>